<feature type="domain" description="PAC" evidence="18">
    <location>
        <begin position="377"/>
        <end position="429"/>
    </location>
</feature>
<dbReference type="EC" id="2.7.13.3" evidence="2"/>
<dbReference type="InterPro" id="IPR036890">
    <property type="entry name" value="HATPase_C_sf"/>
</dbReference>
<keyword evidence="12" id="KW-0418">Kinase</keyword>
<dbReference type="Pfam" id="PF13426">
    <property type="entry name" value="PAS_9"/>
    <property type="match status" value="1"/>
</dbReference>
<keyword evidence="15" id="KW-0843">Virulence</keyword>
<evidence type="ECO:0000256" key="5">
    <source>
        <dbReference type="ARBA" id="ARBA00022553"/>
    </source>
</evidence>
<evidence type="ECO:0000256" key="6">
    <source>
        <dbReference type="ARBA" id="ARBA00022606"/>
    </source>
</evidence>
<proteinExistence type="predicted"/>
<evidence type="ECO:0000256" key="15">
    <source>
        <dbReference type="ARBA" id="ARBA00023026"/>
    </source>
</evidence>
<dbReference type="PANTHER" id="PTHR41523:SF8">
    <property type="entry name" value="ETHYLENE RESPONSE SENSOR PROTEIN"/>
    <property type="match status" value="1"/>
</dbReference>
<evidence type="ECO:0000256" key="8">
    <source>
        <dbReference type="ARBA" id="ARBA00022643"/>
    </source>
</evidence>
<evidence type="ECO:0000256" key="9">
    <source>
        <dbReference type="ARBA" id="ARBA00022679"/>
    </source>
</evidence>
<evidence type="ECO:0000313" key="20">
    <source>
        <dbReference type="Proteomes" id="UP001362311"/>
    </source>
</evidence>
<evidence type="ECO:0000256" key="11">
    <source>
        <dbReference type="ARBA" id="ARBA00022741"/>
    </source>
</evidence>
<keyword evidence="6" id="KW-0716">Sensory transduction</keyword>
<dbReference type="PROSITE" id="PS50113">
    <property type="entry name" value="PAC"/>
    <property type="match status" value="3"/>
</dbReference>
<evidence type="ECO:0000256" key="7">
    <source>
        <dbReference type="ARBA" id="ARBA00022630"/>
    </source>
</evidence>
<dbReference type="SMART" id="SM00086">
    <property type="entry name" value="PAC"/>
    <property type="match status" value="2"/>
</dbReference>
<dbReference type="AlphaFoldDB" id="A0ABD5K227"/>
<feature type="domain" description="PAS" evidence="17">
    <location>
        <begin position="304"/>
        <end position="374"/>
    </location>
</feature>
<evidence type="ECO:0000313" key="19">
    <source>
        <dbReference type="EMBL" id="MEJ5903057.1"/>
    </source>
</evidence>
<dbReference type="CDD" id="cd00130">
    <property type="entry name" value="PAS"/>
    <property type="match status" value="2"/>
</dbReference>
<dbReference type="GO" id="GO:0004673">
    <property type="term" value="F:protein histidine kinase activity"/>
    <property type="evidence" value="ECO:0007669"/>
    <property type="project" value="UniProtKB-EC"/>
</dbReference>
<gene>
    <name evidence="19" type="ORF">WIX40_23565</name>
</gene>
<sequence length="625" mass="69627">MPEHLFARFSEGHDEFANPSVMVRNIRAFDWSRSSAGPIYIWPEELKSAVRLILLSAAPMAVLIGREGLVVQNDALQEMLGERYATALGQPITKALPVAASFFRDAISSCYDGKGVRFRDQPVKLLRDRQLETAWFSLALTPIADTHAHIYGVLVVASETTERMRALKALEWSQQRMELALDAGGIVGTWDLDVRSNRVTTSGSFAGLFGISQEESRRGVRIDMLSPSVHPQDRDRVFEGLRAAITSGSDYRCHYRAVTSKGDTRWFIVSGRPVCDDRGRIVQFAGVVIDTTEQSEMAAALEQSNLRFDLLAESIPQIIWSADADGRHDYFNGRWTEFTGIAPENIQPTTWQKLIHPDDRDRVAETWQECLKTGKTYDIDYRFRYHDGSYRWLWVVALPLRNADGEIIRWYGTSSDIDAPKLLEEQREMVSQELDHRIKNLFALVNGLIAVSVREQPEHRPLAETLGARLDALHRAHGLIRAGMKQNSASLRGLLEQLLAPYMGGSNNRITIDGLDVTIDPGVATSVALVFHELITNAAKYGALSRAAGALHVTVSTDGDHQIIEWNEKFSGCVNGEAGEGFGSRLIKTMVEDQLRGRITRDLSAKGLTTRIAIPRSIFASPAGR</sequence>
<dbReference type="SMART" id="SM00911">
    <property type="entry name" value="HWE_HK"/>
    <property type="match status" value="1"/>
</dbReference>
<accession>A0ABD5K227</accession>
<feature type="domain" description="PAC" evidence="18">
    <location>
        <begin position="119"/>
        <end position="172"/>
    </location>
</feature>
<evidence type="ECO:0000256" key="12">
    <source>
        <dbReference type="ARBA" id="ARBA00022777"/>
    </source>
</evidence>
<evidence type="ECO:0000256" key="10">
    <source>
        <dbReference type="ARBA" id="ARBA00022737"/>
    </source>
</evidence>
<keyword evidence="4" id="KW-0600">Photoreceptor protein</keyword>
<dbReference type="InterPro" id="IPR000700">
    <property type="entry name" value="PAS-assoc_C"/>
</dbReference>
<evidence type="ECO:0000256" key="1">
    <source>
        <dbReference type="ARBA" id="ARBA00000085"/>
    </source>
</evidence>
<dbReference type="SUPFAM" id="SSF55785">
    <property type="entry name" value="PYP-like sensor domain (PAS domain)"/>
    <property type="match status" value="3"/>
</dbReference>
<dbReference type="EMBL" id="JBBHKQ010000003">
    <property type="protein sequence ID" value="MEJ5903057.1"/>
    <property type="molecule type" value="Genomic_DNA"/>
</dbReference>
<evidence type="ECO:0000256" key="4">
    <source>
        <dbReference type="ARBA" id="ARBA00022543"/>
    </source>
</evidence>
<keyword evidence="8" id="KW-0288">FMN</keyword>
<organism evidence="19 20">
    <name type="scientific">Ochrobactrum teleogrylli</name>
    <dbReference type="NCBI Taxonomy" id="2479765"/>
    <lineage>
        <taxon>Bacteria</taxon>
        <taxon>Pseudomonadati</taxon>
        <taxon>Pseudomonadota</taxon>
        <taxon>Alphaproteobacteria</taxon>
        <taxon>Hyphomicrobiales</taxon>
        <taxon>Brucellaceae</taxon>
        <taxon>Brucella/Ochrobactrum group</taxon>
        <taxon>Ochrobactrum</taxon>
    </lineage>
</organism>
<dbReference type="Gene3D" id="3.30.450.20">
    <property type="entry name" value="PAS domain"/>
    <property type="match status" value="3"/>
</dbReference>
<dbReference type="InterPro" id="IPR013655">
    <property type="entry name" value="PAS_fold_3"/>
</dbReference>
<dbReference type="InterPro" id="IPR000014">
    <property type="entry name" value="PAS"/>
</dbReference>
<feature type="domain" description="PAS" evidence="17">
    <location>
        <begin position="173"/>
        <end position="248"/>
    </location>
</feature>
<comment type="catalytic activity">
    <reaction evidence="1">
        <text>ATP + protein L-histidine = ADP + protein N-phospho-L-histidine.</text>
        <dbReference type="EC" id="2.7.13.3"/>
    </reaction>
</comment>
<keyword evidence="9" id="KW-0808">Transferase</keyword>
<evidence type="ECO:0000259" key="17">
    <source>
        <dbReference type="PROSITE" id="PS50112"/>
    </source>
</evidence>
<dbReference type="InterPro" id="IPR035965">
    <property type="entry name" value="PAS-like_dom_sf"/>
</dbReference>
<dbReference type="FunFam" id="3.30.450.20:FF:000099">
    <property type="entry name" value="Sensory box sensor histidine kinase"/>
    <property type="match status" value="1"/>
</dbReference>
<reference evidence="19 20" key="1">
    <citation type="submission" date="2024-03" db="EMBL/GenBank/DDBJ databases">
        <title>Reference genomes for the five species model microbial community.</title>
        <authorList>
            <person name="Padfield D."/>
        </authorList>
    </citation>
    <scope>NUCLEOTIDE SEQUENCE [LARGE SCALE GENOMIC DNA]</scope>
    <source>
        <strain evidence="19 20">AB1</strain>
    </source>
</reference>
<dbReference type="GO" id="GO:0009881">
    <property type="term" value="F:photoreceptor activity"/>
    <property type="evidence" value="ECO:0007669"/>
    <property type="project" value="UniProtKB-KW"/>
</dbReference>
<dbReference type="GO" id="GO:0005524">
    <property type="term" value="F:ATP binding"/>
    <property type="evidence" value="ECO:0007669"/>
    <property type="project" value="UniProtKB-KW"/>
</dbReference>
<dbReference type="Gene3D" id="3.30.565.10">
    <property type="entry name" value="Histidine kinase-like ATPase, C-terminal domain"/>
    <property type="match status" value="1"/>
</dbReference>
<dbReference type="PROSITE" id="PS50112">
    <property type="entry name" value="PAS"/>
    <property type="match status" value="2"/>
</dbReference>
<evidence type="ECO:0000256" key="16">
    <source>
        <dbReference type="ARBA" id="ARBA00023170"/>
    </source>
</evidence>
<keyword evidence="10" id="KW-0677">Repeat</keyword>
<evidence type="ECO:0000256" key="3">
    <source>
        <dbReference type="ARBA" id="ARBA00021740"/>
    </source>
</evidence>
<evidence type="ECO:0000256" key="2">
    <source>
        <dbReference type="ARBA" id="ARBA00012438"/>
    </source>
</evidence>
<keyword evidence="14" id="KW-0157">Chromophore</keyword>
<keyword evidence="16" id="KW-0675">Receptor</keyword>
<dbReference type="Proteomes" id="UP001362311">
    <property type="component" value="Unassembled WGS sequence"/>
</dbReference>
<evidence type="ECO:0000256" key="14">
    <source>
        <dbReference type="ARBA" id="ARBA00022991"/>
    </source>
</evidence>
<dbReference type="PANTHER" id="PTHR41523">
    <property type="entry name" value="TWO-COMPONENT SYSTEM SENSOR PROTEIN"/>
    <property type="match status" value="1"/>
</dbReference>
<evidence type="ECO:0000259" key="18">
    <source>
        <dbReference type="PROSITE" id="PS50113"/>
    </source>
</evidence>
<dbReference type="Pfam" id="PF08447">
    <property type="entry name" value="PAS_3"/>
    <property type="match status" value="2"/>
</dbReference>
<evidence type="ECO:0000256" key="13">
    <source>
        <dbReference type="ARBA" id="ARBA00022840"/>
    </source>
</evidence>
<keyword evidence="13" id="KW-0067">ATP-binding</keyword>
<comment type="caution">
    <text evidence="19">The sequence shown here is derived from an EMBL/GenBank/DDBJ whole genome shotgun (WGS) entry which is preliminary data.</text>
</comment>
<keyword evidence="5" id="KW-0597">Phosphoprotein</keyword>
<dbReference type="InterPro" id="IPR001610">
    <property type="entry name" value="PAC"/>
</dbReference>
<dbReference type="SUPFAM" id="SSF55874">
    <property type="entry name" value="ATPase domain of HSP90 chaperone/DNA topoisomerase II/histidine kinase"/>
    <property type="match status" value="1"/>
</dbReference>
<keyword evidence="11" id="KW-0547">Nucleotide-binding</keyword>
<dbReference type="NCBIfam" id="TIGR00229">
    <property type="entry name" value="sensory_box"/>
    <property type="match status" value="2"/>
</dbReference>
<keyword evidence="7" id="KW-0285">Flavoprotein</keyword>
<dbReference type="Pfam" id="PF07536">
    <property type="entry name" value="HWE_HK"/>
    <property type="match status" value="1"/>
</dbReference>
<protein>
    <recommendedName>
        <fullName evidence="3">Blue-light-activated histidine kinase</fullName>
        <ecNumber evidence="2">2.7.13.3</ecNumber>
    </recommendedName>
</protein>
<dbReference type="SMART" id="SM00091">
    <property type="entry name" value="PAS"/>
    <property type="match status" value="3"/>
</dbReference>
<dbReference type="InterPro" id="IPR011102">
    <property type="entry name" value="Sig_transdc_His_kinase_HWE"/>
</dbReference>
<feature type="domain" description="PAC" evidence="18">
    <location>
        <begin position="251"/>
        <end position="303"/>
    </location>
</feature>
<name>A0ABD5K227_9HYPH</name>
<dbReference type="RefSeq" id="WP_182506669.1">
    <property type="nucleotide sequence ID" value="NZ_JBBHKQ010000003.1"/>
</dbReference>